<reference evidence="2" key="1">
    <citation type="submission" date="2022-11" db="EMBL/GenBank/DDBJ databases">
        <title>Minimal conservation of predation-associated metabolite biosynthetic gene clusters underscores biosynthetic potential of Myxococcota including descriptions for ten novel species: Archangium lansinium sp. nov., Myxococcus landrumus sp. nov., Nannocystis bai.</title>
        <authorList>
            <person name="Ahearne A."/>
            <person name="Stevens C."/>
            <person name="Dowd S."/>
        </authorList>
    </citation>
    <scope>NUCLEOTIDE SEQUENCE</scope>
    <source>
        <strain evidence="2">Fl3</strain>
    </source>
</reference>
<feature type="transmembrane region" description="Helical" evidence="1">
    <location>
        <begin position="66"/>
        <end position="88"/>
    </location>
</feature>
<evidence type="ECO:0000256" key="1">
    <source>
        <dbReference type="SAM" id="Phobius"/>
    </source>
</evidence>
<organism evidence="2 3">
    <name type="scientific">Nannocystis punicea</name>
    <dbReference type="NCBI Taxonomy" id="2995304"/>
    <lineage>
        <taxon>Bacteria</taxon>
        <taxon>Pseudomonadati</taxon>
        <taxon>Myxococcota</taxon>
        <taxon>Polyangia</taxon>
        <taxon>Nannocystales</taxon>
        <taxon>Nannocystaceae</taxon>
        <taxon>Nannocystis</taxon>
    </lineage>
</organism>
<keyword evidence="3" id="KW-1185">Reference proteome</keyword>
<evidence type="ECO:0000313" key="3">
    <source>
        <dbReference type="Proteomes" id="UP001164459"/>
    </source>
</evidence>
<proteinExistence type="predicted"/>
<keyword evidence="1" id="KW-1133">Transmembrane helix</keyword>
<gene>
    <name evidence="2" type="ORF">O0S08_14535</name>
</gene>
<feature type="transmembrane region" description="Helical" evidence="1">
    <location>
        <begin position="6"/>
        <end position="28"/>
    </location>
</feature>
<dbReference type="RefSeq" id="WP_269039728.1">
    <property type="nucleotide sequence ID" value="NZ_CP114040.1"/>
</dbReference>
<dbReference type="EMBL" id="CP114040">
    <property type="protein sequence ID" value="WAS97361.1"/>
    <property type="molecule type" value="Genomic_DNA"/>
</dbReference>
<dbReference type="Proteomes" id="UP001164459">
    <property type="component" value="Chromosome"/>
</dbReference>
<sequence>MVDDDVIIIVVPGPVVPSVVHSLVVDSAVVESPVVGPRSVVALVVGLVVGSSVVVVVEVVDELDVVLVWVPFVVVAAESVAASLPAVVSDPDGEKQAGLSSAKKAQNPRDAIILTIVQ</sequence>
<feature type="transmembrane region" description="Helical" evidence="1">
    <location>
        <begin position="40"/>
        <end position="60"/>
    </location>
</feature>
<keyword evidence="1" id="KW-0812">Transmembrane</keyword>
<evidence type="ECO:0000313" key="2">
    <source>
        <dbReference type="EMBL" id="WAS97361.1"/>
    </source>
</evidence>
<keyword evidence="1" id="KW-0472">Membrane</keyword>
<protein>
    <submittedName>
        <fullName evidence="2">Uncharacterized protein</fullName>
    </submittedName>
</protein>
<accession>A0ABY7HDJ4</accession>
<name>A0ABY7HDJ4_9BACT</name>